<dbReference type="SUPFAM" id="SSF88946">
    <property type="entry name" value="Sigma2 domain of RNA polymerase sigma factors"/>
    <property type="match status" value="1"/>
</dbReference>
<gene>
    <name evidence="7" type="ORF">IDH44_04990</name>
</gene>
<dbReference type="CDD" id="cd06171">
    <property type="entry name" value="Sigma70_r4"/>
    <property type="match status" value="1"/>
</dbReference>
<dbReference type="Pfam" id="PF04542">
    <property type="entry name" value="Sigma70_r2"/>
    <property type="match status" value="1"/>
</dbReference>
<name>A0A927BRF7_9BACL</name>
<keyword evidence="8" id="KW-1185">Reference proteome</keyword>
<dbReference type="PANTHER" id="PTHR43133:SF62">
    <property type="entry name" value="RNA POLYMERASE SIGMA FACTOR SIGZ"/>
    <property type="match status" value="1"/>
</dbReference>
<reference evidence="7" key="1">
    <citation type="submission" date="2020-09" db="EMBL/GenBank/DDBJ databases">
        <title>A novel bacterium of genus Paenibacillus, isolated from South China Sea.</title>
        <authorList>
            <person name="Huang H."/>
            <person name="Mo K."/>
            <person name="Hu Y."/>
        </authorList>
    </citation>
    <scope>NUCLEOTIDE SEQUENCE</scope>
    <source>
        <strain evidence="7">IB182496</strain>
    </source>
</reference>
<dbReference type="Gene3D" id="1.10.1740.10">
    <property type="match status" value="1"/>
</dbReference>
<dbReference type="GO" id="GO:0006352">
    <property type="term" value="P:DNA-templated transcription initiation"/>
    <property type="evidence" value="ECO:0007669"/>
    <property type="project" value="InterPro"/>
</dbReference>
<feature type="domain" description="RNA polymerase sigma-70 region 2" evidence="5">
    <location>
        <begin position="15"/>
        <end position="86"/>
    </location>
</feature>
<evidence type="ECO:0000259" key="6">
    <source>
        <dbReference type="Pfam" id="PF08281"/>
    </source>
</evidence>
<proteinExistence type="inferred from homology"/>
<evidence type="ECO:0000313" key="7">
    <source>
        <dbReference type="EMBL" id="MBD2844536.1"/>
    </source>
</evidence>
<evidence type="ECO:0000313" key="8">
    <source>
        <dbReference type="Proteomes" id="UP000621560"/>
    </source>
</evidence>
<feature type="domain" description="RNA polymerase sigma factor 70 region 4 type 2" evidence="6">
    <location>
        <begin position="116"/>
        <end position="168"/>
    </location>
</feature>
<dbReference type="InterPro" id="IPR013325">
    <property type="entry name" value="RNA_pol_sigma_r2"/>
</dbReference>
<evidence type="ECO:0000256" key="4">
    <source>
        <dbReference type="ARBA" id="ARBA00023163"/>
    </source>
</evidence>
<evidence type="ECO:0000256" key="3">
    <source>
        <dbReference type="ARBA" id="ARBA00023082"/>
    </source>
</evidence>
<dbReference type="GO" id="GO:0016987">
    <property type="term" value="F:sigma factor activity"/>
    <property type="evidence" value="ECO:0007669"/>
    <property type="project" value="UniProtKB-KW"/>
</dbReference>
<dbReference type="InterPro" id="IPR013249">
    <property type="entry name" value="RNA_pol_sigma70_r4_t2"/>
</dbReference>
<dbReference type="EMBL" id="JACXIZ010000011">
    <property type="protein sequence ID" value="MBD2844536.1"/>
    <property type="molecule type" value="Genomic_DNA"/>
</dbReference>
<dbReference type="InterPro" id="IPR039425">
    <property type="entry name" value="RNA_pol_sigma-70-like"/>
</dbReference>
<dbReference type="InterPro" id="IPR014284">
    <property type="entry name" value="RNA_pol_sigma-70_dom"/>
</dbReference>
<keyword evidence="2" id="KW-0805">Transcription regulation</keyword>
<evidence type="ECO:0000256" key="1">
    <source>
        <dbReference type="ARBA" id="ARBA00010641"/>
    </source>
</evidence>
<dbReference type="InterPro" id="IPR007627">
    <property type="entry name" value="RNA_pol_sigma70_r2"/>
</dbReference>
<dbReference type="Pfam" id="PF08281">
    <property type="entry name" value="Sigma70_r4_2"/>
    <property type="match status" value="1"/>
</dbReference>
<dbReference type="Gene3D" id="1.10.10.10">
    <property type="entry name" value="Winged helix-like DNA-binding domain superfamily/Winged helix DNA-binding domain"/>
    <property type="match status" value="1"/>
</dbReference>
<dbReference type="AlphaFoldDB" id="A0A927BRF7"/>
<sequence>MRRIAGRDNEALEALYDRYERPVYSFVFRMVKDPMAAEEVVQELFMRIWHSAERVHTGGSQGKVSTWMFAVARNLAIDWLRKKGRRPQETQEEAAWERVADGVSTEQAVERRMLGEEMQQAIGDLNEDQQQVLNWIYFLGYTQQEVASRENIPLGTVKSRVRLALKQLRKRFDHGRKEGAWQ</sequence>
<dbReference type="PANTHER" id="PTHR43133">
    <property type="entry name" value="RNA POLYMERASE ECF-TYPE SIGMA FACTO"/>
    <property type="match status" value="1"/>
</dbReference>
<dbReference type="InterPro" id="IPR013324">
    <property type="entry name" value="RNA_pol_sigma_r3/r4-like"/>
</dbReference>
<dbReference type="NCBIfam" id="TIGR02937">
    <property type="entry name" value="sigma70-ECF"/>
    <property type="match status" value="1"/>
</dbReference>
<organism evidence="7 8">
    <name type="scientific">Paenibacillus sabuli</name>
    <dbReference type="NCBI Taxonomy" id="2772509"/>
    <lineage>
        <taxon>Bacteria</taxon>
        <taxon>Bacillati</taxon>
        <taxon>Bacillota</taxon>
        <taxon>Bacilli</taxon>
        <taxon>Bacillales</taxon>
        <taxon>Paenibacillaceae</taxon>
        <taxon>Paenibacillus</taxon>
    </lineage>
</organism>
<evidence type="ECO:0000256" key="2">
    <source>
        <dbReference type="ARBA" id="ARBA00023015"/>
    </source>
</evidence>
<accession>A0A927BRF7</accession>
<dbReference type="SUPFAM" id="SSF88659">
    <property type="entry name" value="Sigma3 and sigma4 domains of RNA polymerase sigma factors"/>
    <property type="match status" value="1"/>
</dbReference>
<dbReference type="Proteomes" id="UP000621560">
    <property type="component" value="Unassembled WGS sequence"/>
</dbReference>
<keyword evidence="4" id="KW-0804">Transcription</keyword>
<dbReference type="InterPro" id="IPR036388">
    <property type="entry name" value="WH-like_DNA-bd_sf"/>
</dbReference>
<dbReference type="GO" id="GO:0003677">
    <property type="term" value="F:DNA binding"/>
    <property type="evidence" value="ECO:0007669"/>
    <property type="project" value="InterPro"/>
</dbReference>
<comment type="similarity">
    <text evidence="1">Belongs to the sigma-70 factor family. ECF subfamily.</text>
</comment>
<protein>
    <submittedName>
        <fullName evidence="7">Sigma-70 family RNA polymerase sigma factor</fullName>
    </submittedName>
</protein>
<keyword evidence="3" id="KW-0731">Sigma factor</keyword>
<comment type="caution">
    <text evidence="7">The sequence shown here is derived from an EMBL/GenBank/DDBJ whole genome shotgun (WGS) entry which is preliminary data.</text>
</comment>
<evidence type="ECO:0000259" key="5">
    <source>
        <dbReference type="Pfam" id="PF04542"/>
    </source>
</evidence>